<sequence>MLYVQNPGVSKREPGFWRLRAWKIRVARSDVPRRLHVPPTRTQEARALHISRARHHASPFLAPPLPRSPITSIRAPSLRATTSPSRSTQARCAPLVGRTRLAPQASRATTTNTHTEFCNEIHRHASGTLTAFIAYVDGDYGCDGDDATARGSAPATPPLYQWTGYRPEVYDYLKGDMAPQEQLDALEKSLQQIRAKGNTPPPGFHAQMGLLYANVGNDTQAMQEFDAEKHLFPESTTYMDFLMKKPKQP</sequence>
<comment type="caution">
    <text evidence="1">The sequence shown here is derived from an EMBL/GenBank/DDBJ whole genome shotgun (WGS) entry which is preliminary data.</text>
</comment>
<organism evidence="1 2">
    <name type="scientific">Paraburkholderia bannensis</name>
    <dbReference type="NCBI Taxonomy" id="765414"/>
    <lineage>
        <taxon>Bacteria</taxon>
        <taxon>Pseudomonadati</taxon>
        <taxon>Pseudomonadota</taxon>
        <taxon>Betaproteobacteria</taxon>
        <taxon>Burkholderiales</taxon>
        <taxon>Burkholderiaceae</taxon>
        <taxon>Paraburkholderia</taxon>
    </lineage>
</organism>
<evidence type="ECO:0000313" key="2">
    <source>
        <dbReference type="Proteomes" id="UP000571554"/>
    </source>
</evidence>
<dbReference type="Proteomes" id="UP000571554">
    <property type="component" value="Unassembled WGS sequence"/>
</dbReference>
<dbReference type="InterPro" id="IPR014508">
    <property type="entry name" value="UCP020555_TPR-like"/>
</dbReference>
<reference evidence="1 2" key="1">
    <citation type="submission" date="2020-08" db="EMBL/GenBank/DDBJ databases">
        <title>Above-ground endophytic microbial communities from plants in different locations in the United States.</title>
        <authorList>
            <person name="Frank C."/>
        </authorList>
    </citation>
    <scope>NUCLEOTIDE SEQUENCE [LARGE SCALE GENOMIC DNA]</scope>
    <source>
        <strain evidence="1 2">WP4_2_2</strain>
    </source>
</reference>
<proteinExistence type="predicted"/>
<gene>
    <name evidence="1" type="ORF">F4827_001999</name>
</gene>
<dbReference type="AlphaFoldDB" id="A0A7W9WQJ2"/>
<evidence type="ECO:0000313" key="1">
    <source>
        <dbReference type="EMBL" id="MBB6102150.1"/>
    </source>
</evidence>
<dbReference type="EMBL" id="JACHBW010000005">
    <property type="protein sequence ID" value="MBB6102150.1"/>
    <property type="molecule type" value="Genomic_DNA"/>
</dbReference>
<evidence type="ECO:0008006" key="3">
    <source>
        <dbReference type="Google" id="ProtNLM"/>
    </source>
</evidence>
<protein>
    <recommendedName>
        <fullName evidence="3">DUF4810 domain-containing protein</fullName>
    </recommendedName>
</protein>
<accession>A0A7W9WQJ2</accession>
<keyword evidence="2" id="KW-1185">Reference proteome</keyword>
<dbReference type="Pfam" id="PF16068">
    <property type="entry name" value="DUF4810"/>
    <property type="match status" value="1"/>
</dbReference>
<name>A0A7W9WQJ2_9BURK</name>